<dbReference type="Proteomes" id="UP000217250">
    <property type="component" value="Chromosome"/>
</dbReference>
<feature type="transmembrane region" description="Helical" evidence="1">
    <location>
        <begin position="12"/>
        <end position="35"/>
    </location>
</feature>
<evidence type="ECO:0008006" key="4">
    <source>
        <dbReference type="Google" id="ProtNLM"/>
    </source>
</evidence>
<evidence type="ECO:0000313" key="2">
    <source>
        <dbReference type="EMBL" id="ATA86376.1"/>
    </source>
</evidence>
<evidence type="ECO:0000313" key="3">
    <source>
        <dbReference type="Proteomes" id="UP000217250"/>
    </source>
</evidence>
<organism evidence="2 3">
    <name type="scientific">Capnocytophaga gingivalis</name>
    <dbReference type="NCBI Taxonomy" id="1017"/>
    <lineage>
        <taxon>Bacteria</taxon>
        <taxon>Pseudomonadati</taxon>
        <taxon>Bacteroidota</taxon>
        <taxon>Flavobacteriia</taxon>
        <taxon>Flavobacteriales</taxon>
        <taxon>Flavobacteriaceae</taxon>
        <taxon>Capnocytophaga</taxon>
    </lineage>
</organism>
<name>A0A250FQS7_9FLAO</name>
<keyword evidence="1" id="KW-1133">Transmembrane helix</keyword>
<evidence type="ECO:0000256" key="1">
    <source>
        <dbReference type="SAM" id="Phobius"/>
    </source>
</evidence>
<feature type="transmembrane region" description="Helical" evidence="1">
    <location>
        <begin position="55"/>
        <end position="76"/>
    </location>
</feature>
<dbReference type="OrthoDB" id="1151434at2"/>
<dbReference type="EMBL" id="CP022386">
    <property type="protein sequence ID" value="ATA86376.1"/>
    <property type="molecule type" value="Genomic_DNA"/>
</dbReference>
<feature type="transmembrane region" description="Helical" evidence="1">
    <location>
        <begin position="83"/>
        <end position="105"/>
    </location>
</feature>
<keyword evidence="1" id="KW-0812">Transmembrane</keyword>
<dbReference type="AlphaFoldDB" id="A0A250FQS7"/>
<gene>
    <name evidence="2" type="ORF">CGC50_03875</name>
</gene>
<dbReference type="RefSeq" id="WP_095909759.1">
    <property type="nucleotide sequence ID" value="NZ_CP022386.1"/>
</dbReference>
<keyword evidence="1" id="KW-0472">Membrane</keyword>
<dbReference type="GeneID" id="84807700"/>
<proteinExistence type="predicted"/>
<reference evidence="3" key="1">
    <citation type="submission" date="2017-06" db="EMBL/GenBank/DDBJ databases">
        <title>Capnocytophaga spp. assemblies.</title>
        <authorList>
            <person name="Gulvik C.A."/>
        </authorList>
    </citation>
    <scope>NUCLEOTIDE SEQUENCE [LARGE SCALE GENOMIC DNA]</scope>
    <source>
        <strain evidence="3">H1496</strain>
    </source>
</reference>
<sequence length="161" mass="18991">MKNKNFFQRMAQLIAIFGLSLLIGNISAFIAMNMLSIPKDTLFFLWQRQFIDAMVQLGMIKGMWLLFIDNIVIYLYQKNRKNLLLLILSIIVFVLGEFFIVPLSYETSRIAFQQYEMNQVTSDFLIIKHKEDVLGGFNLFILLIYLIINIFYKQEENKVKN</sequence>
<feature type="transmembrane region" description="Helical" evidence="1">
    <location>
        <begin position="133"/>
        <end position="152"/>
    </location>
</feature>
<protein>
    <recommendedName>
        <fullName evidence="4">DUF4149 domain-containing protein</fullName>
    </recommendedName>
</protein>
<accession>A0A250FQS7</accession>
<dbReference type="KEGG" id="cgh:CGC50_03875"/>